<gene>
    <name evidence="3" type="ORF">JOF53_002891</name>
</gene>
<accession>A0ABS5ABQ0</accession>
<keyword evidence="2" id="KW-0812">Transmembrane</keyword>
<evidence type="ECO:0000313" key="4">
    <source>
        <dbReference type="Proteomes" id="UP001519363"/>
    </source>
</evidence>
<feature type="transmembrane region" description="Helical" evidence="2">
    <location>
        <begin position="159"/>
        <end position="179"/>
    </location>
</feature>
<feature type="transmembrane region" description="Helical" evidence="2">
    <location>
        <begin position="90"/>
        <end position="109"/>
    </location>
</feature>
<organism evidence="3 4">
    <name type="scientific">Crossiella equi</name>
    <dbReference type="NCBI Taxonomy" id="130796"/>
    <lineage>
        <taxon>Bacteria</taxon>
        <taxon>Bacillati</taxon>
        <taxon>Actinomycetota</taxon>
        <taxon>Actinomycetes</taxon>
        <taxon>Pseudonocardiales</taxon>
        <taxon>Pseudonocardiaceae</taxon>
        <taxon>Crossiella</taxon>
    </lineage>
</organism>
<keyword evidence="2" id="KW-0472">Membrane</keyword>
<feature type="region of interest" description="Disordered" evidence="1">
    <location>
        <begin position="194"/>
        <end position="242"/>
    </location>
</feature>
<dbReference type="Proteomes" id="UP001519363">
    <property type="component" value="Unassembled WGS sequence"/>
</dbReference>
<name>A0ABS5ABQ0_9PSEU</name>
<dbReference type="EMBL" id="JAGIOO010000001">
    <property type="protein sequence ID" value="MBP2474019.1"/>
    <property type="molecule type" value="Genomic_DNA"/>
</dbReference>
<feature type="region of interest" description="Disordered" evidence="1">
    <location>
        <begin position="1"/>
        <end position="22"/>
    </location>
</feature>
<evidence type="ECO:0000256" key="2">
    <source>
        <dbReference type="SAM" id="Phobius"/>
    </source>
</evidence>
<evidence type="ECO:0000256" key="1">
    <source>
        <dbReference type="SAM" id="MobiDB-lite"/>
    </source>
</evidence>
<protein>
    <recommendedName>
        <fullName evidence="5">DUF2637 domain-containing protein</fullName>
    </recommendedName>
</protein>
<evidence type="ECO:0000313" key="3">
    <source>
        <dbReference type="EMBL" id="MBP2474019.1"/>
    </source>
</evidence>
<sequence length="299" mass="31617">MSRNDKTSPLVDAEGSPGETRRVRKLRDQLAESGQLHALTSDPHLNAVRIERLRASVTGGMWFFLGVGLAFTTTGVHSFLAGHLTAADPLWWGAWLAEPALAGILITLLRWESEMLSRGVSVADKPVRRLKSLLLLSTLVMNVWSAVFPATGTVSGGNLVLHVVIPAVVYLVAEVMPVIQRSCTQAKERATADALAAAPPAPTPAEPAAVTAAPAPQPPQVSTPPAAPPATPTPPPASAMRLPGHMATALDQLREQARRDNRPLAAAEIQQALRVAPDFAARLATEYTPPATNGHSLTV</sequence>
<evidence type="ECO:0008006" key="5">
    <source>
        <dbReference type="Google" id="ProtNLM"/>
    </source>
</evidence>
<feature type="transmembrane region" description="Helical" evidence="2">
    <location>
        <begin position="130"/>
        <end position="147"/>
    </location>
</feature>
<feature type="compositionally biased region" description="Pro residues" evidence="1">
    <location>
        <begin position="215"/>
        <end position="237"/>
    </location>
</feature>
<proteinExistence type="predicted"/>
<keyword evidence="4" id="KW-1185">Reference proteome</keyword>
<comment type="caution">
    <text evidence="3">The sequence shown here is derived from an EMBL/GenBank/DDBJ whole genome shotgun (WGS) entry which is preliminary data.</text>
</comment>
<feature type="transmembrane region" description="Helical" evidence="2">
    <location>
        <begin position="62"/>
        <end position="84"/>
    </location>
</feature>
<dbReference type="RefSeq" id="WP_245372758.1">
    <property type="nucleotide sequence ID" value="NZ_JAGIOO010000001.1"/>
</dbReference>
<reference evidence="3 4" key="1">
    <citation type="submission" date="2021-03" db="EMBL/GenBank/DDBJ databases">
        <title>Sequencing the genomes of 1000 actinobacteria strains.</title>
        <authorList>
            <person name="Klenk H.-P."/>
        </authorList>
    </citation>
    <scope>NUCLEOTIDE SEQUENCE [LARGE SCALE GENOMIC DNA]</scope>
    <source>
        <strain evidence="3 4">DSM 44580</strain>
    </source>
</reference>
<keyword evidence="2" id="KW-1133">Transmembrane helix</keyword>